<comment type="caution">
    <text evidence="1">The sequence shown here is derived from an EMBL/GenBank/DDBJ whole genome shotgun (WGS) entry which is preliminary data.</text>
</comment>
<sequence>MALWTGQAKAVAAGPGMRQAETGLDVLGGADGAEDRPRWVDASRGWAGYGRQAGCKRLGKANGTGLRWVCWLRQGLAGMAWGGGAALEAGANDT</sequence>
<accession>A0AAV0BBF7</accession>
<evidence type="ECO:0000313" key="1">
    <source>
        <dbReference type="EMBL" id="CAH7682447.1"/>
    </source>
</evidence>
<name>A0AAV0BBF7_PHAPC</name>
<gene>
    <name evidence="1" type="ORF">PPACK8108_LOCUS15359</name>
</gene>
<dbReference type="EMBL" id="CALTRL010004089">
    <property type="protein sequence ID" value="CAH7682447.1"/>
    <property type="molecule type" value="Genomic_DNA"/>
</dbReference>
<protein>
    <submittedName>
        <fullName evidence="1">Uncharacterized protein</fullName>
    </submittedName>
</protein>
<keyword evidence="2" id="KW-1185">Reference proteome</keyword>
<dbReference type="Proteomes" id="UP001153365">
    <property type="component" value="Unassembled WGS sequence"/>
</dbReference>
<evidence type="ECO:0000313" key="2">
    <source>
        <dbReference type="Proteomes" id="UP001153365"/>
    </source>
</evidence>
<organism evidence="1 2">
    <name type="scientific">Phakopsora pachyrhizi</name>
    <name type="common">Asian soybean rust disease fungus</name>
    <dbReference type="NCBI Taxonomy" id="170000"/>
    <lineage>
        <taxon>Eukaryota</taxon>
        <taxon>Fungi</taxon>
        <taxon>Dikarya</taxon>
        <taxon>Basidiomycota</taxon>
        <taxon>Pucciniomycotina</taxon>
        <taxon>Pucciniomycetes</taxon>
        <taxon>Pucciniales</taxon>
        <taxon>Phakopsoraceae</taxon>
        <taxon>Phakopsora</taxon>
    </lineage>
</organism>
<reference evidence="1" key="1">
    <citation type="submission" date="2022-06" db="EMBL/GenBank/DDBJ databases">
        <authorList>
            <consortium name="SYNGENTA / RWTH Aachen University"/>
        </authorList>
    </citation>
    <scope>NUCLEOTIDE SEQUENCE</scope>
</reference>
<dbReference type="AlphaFoldDB" id="A0AAV0BBF7"/>
<proteinExistence type="predicted"/>